<sequence>MVRTAPAAVVNLGTTKKGAKGTKGLSKGKGSKGNGKGSKGKRQRSEGAIERRALRGIVARSERLLQDAEALEEREDSNPVDAVERFDFAQGLHYQAAPSSHPVANDQAAVRGGLPSAASGASKSVWEKLKRKYPEAISIAEGNPGRQARLAHVRERAVASVSSGLGSSSRLASVKDPSDSSEDSRSDLERREVARVIPPTEWSWTEPAITVDGDTATHAPTTVYPSSDEEEPKVEPEVELKEEGDTSERLSADFGYESRSSVGWRRNRRGADSNSTPETPLGEWRGTGQRREESRSSSARGAGPQGTRREEEDRLWDEWYRTRGRTWREMASPEEIAAMKAQILELTEGLKRANSAYQVQQERLNRAEQALEQAQTTAQTAGATAQAAGVTAQAAGETAHAAGVAAQAAAAPREHKQLIHPSNVPKPHQWNGKKEEWEKFRHVFTAWSSTVHARYPSLLEKFGASKDPVDDAVFTDEEDQLSKAMYTFLIQYCPEPTMGVVGQGLPNANGFEVWRRLVQLSEPAYRTKAWIWRKHLANPSFPSDPANWSSALHQWESELREFERAFKTPMTDDEKISIIAHVAPKELQQSIFMHSDALDTYTKIRGYIEQYLINKNLWKRPHGSQFGLTKVANKVSDNPVDDGGQRDMDIGAMGDKGKAKGKDRQQKKDRQKQWPQQQPGNKGKDKNNKGKEGGKGKGKGDGKPNNKGKEGKGKDKNNKGKGVGNPHAGKQCHICNKYGHIAADCWWKIGSVEEGDSTQPGAAETLPAAGTGGSSTVGSISPGFSIDNVIFAIGENRVAAVKAVDDHHYVLVDSGACESVAKVGDFKEPVDKSGARPLYSVQGTPLNVYGKQYPHIAVGNLEGVMEMTVTDAAETLLSVHSLVQRGHQVHFTPEASYMITKDGEHLPLELHGKRWYLRVKKLGTKPGEHRSQDRVAPVAPADRGRDDDEGVDSWKVEAKDGDEYLIRVHVIRRVCLFSPDRVKDIPVPLDRVLPGRLTKITYALDGATEERQGVWTEKRLATKSMKKAWTGESWFKLKPAPESSGPLHEDPPEWFEDYYPSDVEGGHEELEVEAKPLQRAVDDGDAEPSPSAVSVPYQPTDAEMQLHRLHHANFEPWCETCVQGQGRSKPHYRATEDSKNHVVYSDYMFFTKEGRQVAKDTKEKGLITVLTAIDKDSQYPFASVVPAKGAGVFAVEAMAKWIEQLGWDKVIVQIDQENALGSLYDKVKLKMPDKMTIRRSPKYSPQSLADGEMVNGLIAGKIRTWMAEIAKGYGEELRCDSVLFPWVVRHTAWTLARYHLNKSKTTPFRVVHGHDYTGELIPLGETVMAKFSASRQKAAPRWTKGIYAGKTVASDEHLVLTNAGVETVRTIRRLPAGSQFQLEALKQARGTPWNTLAGSERVRPQEERSKPAVTTTPTAEPEELFDFHASAPATPTPLIVPAPSTSARKSEDVSAPKSPSEDIGQPTAKKLRTEPGADVPGDTGMPGGTGEPQRFNIATPGGSMATGSDGHSMEVSRLNSDASMLEPGEASQRMISAIANDGEWKFEAKGTSSEDIMGYRRWLQQHRGCFSATMVANIMDYLDTLSPNEADLKQARREEIRKLNDVFGAFTPRDRRELPKDITVFGHRWVDKVNEGRVKSRLTCQDFKRKQTSEERHSSEGANNFCPTPHAASRKVLEVYSLKTGLPRVKVDLTSAFLIAKDSGDDRGQPVMMRPPAEWLEEFDTWLLKQPKAVQEELSKVPKEHLVWQVDGNIYGRQPAAASYRDRLEDILLNKLPKDQYSFKRGKLDACIYKCKLTGIVLIHHIDDFDICGPEEMTNDLLLVQLPKNGCKVKVGEYEYPGRGSQTSTEYLGRTKINTENAVITKPNKKHIDYILTCLGLEEAKPSPVPGRKLELKNDQLLNEEDKALYASCVGSAIYLSQDRADIKFSVKELARRIREPRVCDMQNLKILGRYLQGTKDLGHVSVADARTDDSIDLHCYCDSDWAGDEESRKSTSGEILFLGGTAVECNSHTQPGTPATSSGEAEIRALNHCALSALFIRNLAQEDFGMTVNVPRLWCDSSAALQAAKRIGVGKMRHIEIAHLVIQDLVKTKKVIIGKIDGSENPADVLTKHLKTGDEVRRALERAGLVDLTEKGLDSHVSKMSMKTVGAVNYKKPWKPQYSSSLSIRQYHSAVQRNKRNISHYGERHGDLKHSG</sequence>
<feature type="domain" description="CCHC-type" evidence="4">
    <location>
        <begin position="732"/>
        <end position="745"/>
    </location>
</feature>
<feature type="region of interest" description="Disordered" evidence="3">
    <location>
        <begin position="1432"/>
        <end position="1512"/>
    </location>
</feature>
<evidence type="ECO:0000256" key="3">
    <source>
        <dbReference type="SAM" id="MobiDB-lite"/>
    </source>
</evidence>
<gene>
    <name evidence="5" type="ORF">AK812_SmicGene45324</name>
</gene>
<evidence type="ECO:0000313" key="5">
    <source>
        <dbReference type="EMBL" id="OLP74972.1"/>
    </source>
</evidence>
<feature type="compositionally biased region" description="Basic and acidic residues" evidence="3">
    <location>
        <begin position="942"/>
        <end position="951"/>
    </location>
</feature>
<proteinExistence type="predicted"/>
<dbReference type="OrthoDB" id="446275at2759"/>
<keyword evidence="1" id="KW-0862">Zinc</keyword>
<feature type="compositionally biased region" description="Basic and acidic residues" evidence="3">
    <location>
        <begin position="1400"/>
        <end position="1410"/>
    </location>
</feature>
<dbReference type="InterPro" id="IPR001878">
    <property type="entry name" value="Znf_CCHC"/>
</dbReference>
<feature type="compositionally biased region" description="Basic and acidic residues" evidence="3">
    <location>
        <begin position="176"/>
        <end position="194"/>
    </location>
</feature>
<accession>A0A1Q9BWE6</accession>
<organism evidence="5 6">
    <name type="scientific">Symbiodinium microadriaticum</name>
    <name type="common">Dinoflagellate</name>
    <name type="synonym">Zooxanthella microadriatica</name>
    <dbReference type="NCBI Taxonomy" id="2951"/>
    <lineage>
        <taxon>Eukaryota</taxon>
        <taxon>Sar</taxon>
        <taxon>Alveolata</taxon>
        <taxon>Dinophyceae</taxon>
        <taxon>Suessiales</taxon>
        <taxon>Symbiodiniaceae</taxon>
        <taxon>Symbiodinium</taxon>
    </lineage>
</organism>
<evidence type="ECO:0000313" key="6">
    <source>
        <dbReference type="Proteomes" id="UP000186817"/>
    </source>
</evidence>
<evidence type="ECO:0000256" key="2">
    <source>
        <dbReference type="SAM" id="Coils"/>
    </source>
</evidence>
<dbReference type="CDD" id="cd09272">
    <property type="entry name" value="RNase_HI_RT_Ty1"/>
    <property type="match status" value="1"/>
</dbReference>
<feature type="compositionally biased region" description="Basic and acidic residues" evidence="3">
    <location>
        <begin position="643"/>
        <end position="672"/>
    </location>
</feature>
<feature type="compositionally biased region" description="Basic and acidic residues" evidence="3">
    <location>
        <begin position="682"/>
        <end position="718"/>
    </location>
</feature>
<feature type="region of interest" description="Disordered" evidence="3">
    <location>
        <begin position="1"/>
        <end position="51"/>
    </location>
</feature>
<keyword evidence="2" id="KW-0175">Coiled coil</keyword>
<feature type="compositionally biased region" description="Low complexity" evidence="3">
    <location>
        <begin position="161"/>
        <end position="174"/>
    </location>
</feature>
<keyword evidence="6" id="KW-1185">Reference proteome</keyword>
<comment type="caution">
    <text evidence="5">The sequence shown here is derived from an EMBL/GenBank/DDBJ whole genome shotgun (WGS) entry which is preliminary data.</text>
</comment>
<dbReference type="PANTHER" id="PTHR11439:SF486">
    <property type="entry name" value="RLK (RECEPTOR-LIKE KINASE) PROTEIN, PUTATIVE-RELATED"/>
    <property type="match status" value="1"/>
</dbReference>
<keyword evidence="1" id="KW-0479">Metal-binding</keyword>
<feature type="region of interest" description="Disordered" evidence="3">
    <location>
        <begin position="161"/>
        <end position="312"/>
    </location>
</feature>
<feature type="region of interest" description="Disordered" evidence="3">
    <location>
        <begin position="634"/>
        <end position="728"/>
    </location>
</feature>
<name>A0A1Q9BWE6_SYMMI</name>
<protein>
    <submittedName>
        <fullName evidence="5">Retrovirus-related Pol polyprotein from transposon TNT 1-94</fullName>
    </submittedName>
</protein>
<reference evidence="5 6" key="1">
    <citation type="submission" date="2016-02" db="EMBL/GenBank/DDBJ databases">
        <title>Genome analysis of coral dinoflagellate symbionts highlights evolutionary adaptations to a symbiotic lifestyle.</title>
        <authorList>
            <person name="Aranda M."/>
            <person name="Li Y."/>
            <person name="Liew Y.J."/>
            <person name="Baumgarten S."/>
            <person name="Simakov O."/>
            <person name="Wilson M."/>
            <person name="Piel J."/>
            <person name="Ashoor H."/>
            <person name="Bougouffa S."/>
            <person name="Bajic V.B."/>
            <person name="Ryu T."/>
            <person name="Ravasi T."/>
            <person name="Bayer T."/>
            <person name="Micklem G."/>
            <person name="Kim H."/>
            <person name="Bhak J."/>
            <person name="Lajeunesse T.C."/>
            <person name="Voolstra C.R."/>
        </authorList>
    </citation>
    <scope>NUCLEOTIDE SEQUENCE [LARGE SCALE GENOMIC DNA]</scope>
    <source>
        <strain evidence="5 6">CCMP2467</strain>
    </source>
</reference>
<feature type="region of interest" description="Disordered" evidence="3">
    <location>
        <begin position="926"/>
        <end position="951"/>
    </location>
</feature>
<feature type="compositionally biased region" description="Basic and acidic residues" evidence="3">
    <location>
        <begin position="233"/>
        <end position="251"/>
    </location>
</feature>
<dbReference type="Proteomes" id="UP000186817">
    <property type="component" value="Unassembled WGS sequence"/>
</dbReference>
<evidence type="ECO:0000259" key="4">
    <source>
        <dbReference type="PROSITE" id="PS50158"/>
    </source>
</evidence>
<evidence type="ECO:0000256" key="1">
    <source>
        <dbReference type="PROSITE-ProRule" id="PRU00047"/>
    </source>
</evidence>
<feature type="coiled-coil region" evidence="2">
    <location>
        <begin position="350"/>
        <end position="384"/>
    </location>
</feature>
<dbReference type="GO" id="GO:0008270">
    <property type="term" value="F:zinc ion binding"/>
    <property type="evidence" value="ECO:0007669"/>
    <property type="project" value="UniProtKB-KW"/>
</dbReference>
<dbReference type="EMBL" id="LSRX01002958">
    <property type="protein sequence ID" value="OLP74972.1"/>
    <property type="molecule type" value="Genomic_DNA"/>
</dbReference>
<feature type="region of interest" description="Disordered" evidence="3">
    <location>
        <begin position="1391"/>
        <end position="1419"/>
    </location>
</feature>
<dbReference type="GO" id="GO:0003676">
    <property type="term" value="F:nucleic acid binding"/>
    <property type="evidence" value="ECO:0007669"/>
    <property type="project" value="InterPro"/>
</dbReference>
<keyword evidence="1" id="KW-0863">Zinc-finger</keyword>
<dbReference type="PROSITE" id="PS50158">
    <property type="entry name" value="ZF_CCHC"/>
    <property type="match status" value="1"/>
</dbReference>
<dbReference type="PANTHER" id="PTHR11439">
    <property type="entry name" value="GAG-POL-RELATED RETROTRANSPOSON"/>
    <property type="match status" value="1"/>
</dbReference>